<dbReference type="InterPro" id="IPR059026">
    <property type="entry name" value="LpqB_N"/>
</dbReference>
<evidence type="ECO:0000256" key="1">
    <source>
        <dbReference type="SAM" id="SignalP"/>
    </source>
</evidence>
<keyword evidence="4" id="KW-1185">Reference proteome</keyword>
<dbReference type="PROSITE" id="PS51257">
    <property type="entry name" value="PROKAR_LIPOPROTEIN"/>
    <property type="match status" value="1"/>
</dbReference>
<name>A0ABY4C0K4_9MICO</name>
<feature type="domain" description="GerMN" evidence="2">
    <location>
        <begin position="204"/>
        <end position="292"/>
    </location>
</feature>
<feature type="chain" id="PRO_5047390009" evidence="1">
    <location>
        <begin position="36"/>
        <end position="562"/>
    </location>
</feature>
<dbReference type="SMART" id="SM00909">
    <property type="entry name" value="Germane"/>
    <property type="match status" value="1"/>
</dbReference>
<dbReference type="PROSITE" id="PS51318">
    <property type="entry name" value="TAT"/>
    <property type="match status" value="1"/>
</dbReference>
<protein>
    <submittedName>
        <fullName evidence="3">LpqB family beta-propeller domain-containing protein</fullName>
    </submittedName>
</protein>
<dbReference type="RefSeq" id="WP_243556420.1">
    <property type="nucleotide sequence ID" value="NZ_CP094528.1"/>
</dbReference>
<evidence type="ECO:0000313" key="3">
    <source>
        <dbReference type="EMBL" id="UOE44534.1"/>
    </source>
</evidence>
<proteinExistence type="predicted"/>
<dbReference type="Proteomes" id="UP000832097">
    <property type="component" value="Chromosome"/>
</dbReference>
<feature type="signal peptide" evidence="1">
    <location>
        <begin position="1"/>
        <end position="35"/>
    </location>
</feature>
<dbReference type="Pfam" id="PF10646">
    <property type="entry name" value="Germane"/>
    <property type="match status" value="1"/>
</dbReference>
<accession>A0ABY4C0K4</accession>
<dbReference type="Pfam" id="PF10647">
    <property type="entry name" value="Gmad1"/>
    <property type="match status" value="1"/>
</dbReference>
<dbReference type="InterPro" id="IPR018910">
    <property type="entry name" value="LpqB_C"/>
</dbReference>
<evidence type="ECO:0000313" key="4">
    <source>
        <dbReference type="Proteomes" id="UP000832097"/>
    </source>
</evidence>
<dbReference type="InterPro" id="IPR006311">
    <property type="entry name" value="TAT_signal"/>
</dbReference>
<reference evidence="3 4" key="1">
    <citation type="submission" date="2022-03" db="EMBL/GenBank/DDBJ databases">
        <title>Mucilaginibacter sp. isolated from the gut of Protaetia brevitarsis seulensis larvae.</title>
        <authorList>
            <person name="Won M."/>
            <person name="Kim S.-J."/>
            <person name="Kwon S.-W."/>
        </authorList>
    </citation>
    <scope>NUCLEOTIDE SEQUENCE [LARGE SCALE GENOMIC DNA]</scope>
    <source>
        <strain evidence="3 4">CFWR-12</strain>
    </source>
</reference>
<dbReference type="EMBL" id="CP094528">
    <property type="protein sequence ID" value="UOE44534.1"/>
    <property type="molecule type" value="Genomic_DNA"/>
</dbReference>
<keyword evidence="1" id="KW-0732">Signal</keyword>
<gene>
    <name evidence="3" type="ORF">MTO99_01700</name>
</gene>
<evidence type="ECO:0000259" key="2">
    <source>
        <dbReference type="SMART" id="SM00909"/>
    </source>
</evidence>
<sequence>MRRTRRRFAAASVALAVVAALVGCASIPSSGGVHAGGSQTSADALDLDRVASMPRAGADQEQILRGFIDAATDPRNNYYVARQFLAPGFADEWDAGAGATVDEAVDRTYQQTGEDQMVVQAIPTASLLPNGQYEPAASSAPIPLTYTFTQVEGEWRISAAPLGLLIDAFDFARVYRTHTLYFFDPGFRYAVPDVRWFAGRDAVQTSIVRALLDGPADWLAPGVESAFPEGSRLEADTVPIVAGVASVDVDAVADDTRSIQRMEAQLSLSLESVRSVQRVRLSLNGAVQDVPESASTPTVNPRVGSQPVAFDGERFGHVGDDGVVPIAGLSEQVAARAPLAAAVGPGDETAAVLTADGVWRVSADGEPEQLDPRDGLVTPVLDSLGVVWSTPAATPDQVVVYGPAGAAAEPVQVAVPWAGGRLIALQVSRDGTRVIALIADGVRARLVAAAVERNEDGIPVAVGPEVLQLADVTGTPLDAAWLDDRTVAVLSSTDAGTRLTTQVLGAPASSDPGPADGRTLVGGNAEREVRVLTAAGELSGRSGVGWQVQASGLRFLAAQQPD</sequence>
<dbReference type="Pfam" id="PF25976">
    <property type="entry name" value="LpqB_N"/>
    <property type="match status" value="1"/>
</dbReference>
<organism evidence="3 4">
    <name type="scientific">Agromyces larvae</name>
    <dbReference type="NCBI Taxonomy" id="2929802"/>
    <lineage>
        <taxon>Bacteria</taxon>
        <taxon>Bacillati</taxon>
        <taxon>Actinomycetota</taxon>
        <taxon>Actinomycetes</taxon>
        <taxon>Micrococcales</taxon>
        <taxon>Microbacteriaceae</taxon>
        <taxon>Agromyces</taxon>
    </lineage>
</organism>
<dbReference type="InterPro" id="IPR019606">
    <property type="entry name" value="GerMN"/>
</dbReference>